<sequence>MSSLQLGSNGMSLASVDEVLGIIFSGLPACIVQEEDLPDGFFNLENGIAGEVFQKFVNYKFRAGFIIPLTHSHGERVKELVRDHSNHPFVRFFGSVEDAEKWLL</sequence>
<evidence type="ECO:0000313" key="3">
    <source>
        <dbReference type="Proteomes" id="UP001156601"/>
    </source>
</evidence>
<dbReference type="RefSeq" id="WP_284215903.1">
    <property type="nucleotide sequence ID" value="NZ_BSOT01000005.1"/>
</dbReference>
<dbReference type="InterPro" id="IPR025438">
    <property type="entry name" value="DUF4180"/>
</dbReference>
<evidence type="ECO:0000259" key="1">
    <source>
        <dbReference type="Pfam" id="PF13788"/>
    </source>
</evidence>
<protein>
    <recommendedName>
        <fullName evidence="1">DUF4180 domain-containing protein</fullName>
    </recommendedName>
</protein>
<dbReference type="Pfam" id="PF13788">
    <property type="entry name" value="DUF4180"/>
    <property type="match status" value="1"/>
</dbReference>
<reference evidence="2" key="1">
    <citation type="journal article" date="2014" name="Int. J. Syst. Evol. Microbiol.">
        <title>Complete genome sequence of Corynebacterium casei LMG S-19264T (=DSM 44701T), isolated from a smear-ripened cheese.</title>
        <authorList>
            <consortium name="US DOE Joint Genome Institute (JGI-PGF)"/>
            <person name="Walter F."/>
            <person name="Albersmeier A."/>
            <person name="Kalinowski J."/>
            <person name="Ruckert C."/>
        </authorList>
    </citation>
    <scope>NUCLEOTIDE SEQUENCE</scope>
    <source>
        <strain evidence="2">NBRC 110023</strain>
    </source>
</reference>
<keyword evidence="3" id="KW-1185">Reference proteome</keyword>
<dbReference type="EMBL" id="BSOT01000005">
    <property type="protein sequence ID" value="GLR69580.1"/>
    <property type="molecule type" value="Genomic_DNA"/>
</dbReference>
<feature type="domain" description="DUF4180" evidence="1">
    <location>
        <begin position="19"/>
        <end position="103"/>
    </location>
</feature>
<accession>A0AA37T0W8</accession>
<name>A0AA37T0W8_9ALTE</name>
<dbReference type="AlphaFoldDB" id="A0AA37T0W8"/>
<comment type="caution">
    <text evidence="2">The sequence shown here is derived from an EMBL/GenBank/DDBJ whole genome shotgun (WGS) entry which is preliminary data.</text>
</comment>
<organism evidence="2 3">
    <name type="scientific">Agaribacter marinus</name>
    <dbReference type="NCBI Taxonomy" id="1431249"/>
    <lineage>
        <taxon>Bacteria</taxon>
        <taxon>Pseudomonadati</taxon>
        <taxon>Pseudomonadota</taxon>
        <taxon>Gammaproteobacteria</taxon>
        <taxon>Alteromonadales</taxon>
        <taxon>Alteromonadaceae</taxon>
        <taxon>Agaribacter</taxon>
    </lineage>
</organism>
<reference evidence="2" key="2">
    <citation type="submission" date="2023-01" db="EMBL/GenBank/DDBJ databases">
        <title>Draft genome sequence of Agaribacter marinus strain NBRC 110023.</title>
        <authorList>
            <person name="Sun Q."/>
            <person name="Mori K."/>
        </authorList>
    </citation>
    <scope>NUCLEOTIDE SEQUENCE</scope>
    <source>
        <strain evidence="2">NBRC 110023</strain>
    </source>
</reference>
<dbReference type="Proteomes" id="UP001156601">
    <property type="component" value="Unassembled WGS sequence"/>
</dbReference>
<evidence type="ECO:0000313" key="2">
    <source>
        <dbReference type="EMBL" id="GLR69580.1"/>
    </source>
</evidence>
<gene>
    <name evidence="2" type="ORF">GCM10007852_04880</name>
</gene>
<proteinExistence type="predicted"/>